<dbReference type="EMBL" id="JANAVB010018993">
    <property type="protein sequence ID" value="KAJ6829193.1"/>
    <property type="molecule type" value="Genomic_DNA"/>
</dbReference>
<organism evidence="2 3">
    <name type="scientific">Iris pallida</name>
    <name type="common">Sweet iris</name>
    <dbReference type="NCBI Taxonomy" id="29817"/>
    <lineage>
        <taxon>Eukaryota</taxon>
        <taxon>Viridiplantae</taxon>
        <taxon>Streptophyta</taxon>
        <taxon>Embryophyta</taxon>
        <taxon>Tracheophyta</taxon>
        <taxon>Spermatophyta</taxon>
        <taxon>Magnoliopsida</taxon>
        <taxon>Liliopsida</taxon>
        <taxon>Asparagales</taxon>
        <taxon>Iridaceae</taxon>
        <taxon>Iridoideae</taxon>
        <taxon>Irideae</taxon>
        <taxon>Iris</taxon>
    </lineage>
</organism>
<reference evidence="2" key="1">
    <citation type="journal article" date="2023" name="GigaByte">
        <title>Genome assembly of the bearded iris, Iris pallida Lam.</title>
        <authorList>
            <person name="Bruccoleri R.E."/>
            <person name="Oakeley E.J."/>
            <person name="Faust A.M.E."/>
            <person name="Altorfer M."/>
            <person name="Dessus-Babus S."/>
            <person name="Burckhardt D."/>
            <person name="Oertli M."/>
            <person name="Naumann U."/>
            <person name="Petersen F."/>
            <person name="Wong J."/>
        </authorList>
    </citation>
    <scope>NUCLEOTIDE SEQUENCE</scope>
    <source>
        <strain evidence="2">GSM-AAB239-AS_SAM_17_03QT</strain>
    </source>
</reference>
<comment type="caution">
    <text evidence="2">The sequence shown here is derived from an EMBL/GenBank/DDBJ whole genome shotgun (WGS) entry which is preliminary data.</text>
</comment>
<evidence type="ECO:0000313" key="2">
    <source>
        <dbReference type="EMBL" id="KAJ6829193.1"/>
    </source>
</evidence>
<keyword evidence="3" id="KW-1185">Reference proteome</keyword>
<accession>A0AAX6GKV1</accession>
<sequence>MARPRGGWRRSPVRGGARVWRPRHRTEWLGVAGARASDDSARAAATERPDTGSTGAGVSAAEIGRSTSRPRLLENGVAETGSSVTQGSTHGSQGSRKRWSGSTGGKRVARAGDLVIAIGTWRRRICDSGDATSRYGGSPAVSSG</sequence>
<evidence type="ECO:0000313" key="3">
    <source>
        <dbReference type="Proteomes" id="UP001140949"/>
    </source>
</evidence>
<dbReference type="Proteomes" id="UP001140949">
    <property type="component" value="Unassembled WGS sequence"/>
</dbReference>
<dbReference type="AlphaFoldDB" id="A0AAX6GKV1"/>
<name>A0AAX6GKV1_IRIPA</name>
<protein>
    <submittedName>
        <fullName evidence="2">Formin-like protein 6 isoform X1</fullName>
    </submittedName>
</protein>
<evidence type="ECO:0000256" key="1">
    <source>
        <dbReference type="SAM" id="MobiDB-lite"/>
    </source>
</evidence>
<proteinExistence type="predicted"/>
<feature type="compositionally biased region" description="Basic residues" evidence="1">
    <location>
        <begin position="1"/>
        <end position="12"/>
    </location>
</feature>
<feature type="compositionally biased region" description="Polar residues" evidence="1">
    <location>
        <begin position="80"/>
        <end position="94"/>
    </location>
</feature>
<gene>
    <name evidence="2" type="ORF">M6B38_360305</name>
</gene>
<reference evidence="2" key="2">
    <citation type="submission" date="2023-04" db="EMBL/GenBank/DDBJ databases">
        <authorList>
            <person name="Bruccoleri R.E."/>
            <person name="Oakeley E.J."/>
            <person name="Faust A.-M."/>
            <person name="Dessus-Babus S."/>
            <person name="Altorfer M."/>
            <person name="Burckhardt D."/>
            <person name="Oertli M."/>
            <person name="Naumann U."/>
            <person name="Petersen F."/>
            <person name="Wong J."/>
        </authorList>
    </citation>
    <scope>NUCLEOTIDE SEQUENCE</scope>
    <source>
        <strain evidence="2">GSM-AAB239-AS_SAM_17_03QT</strain>
        <tissue evidence="2">Leaf</tissue>
    </source>
</reference>
<feature type="region of interest" description="Disordered" evidence="1">
    <location>
        <begin position="1"/>
        <end position="107"/>
    </location>
</feature>
<feature type="compositionally biased region" description="Basic and acidic residues" evidence="1">
    <location>
        <begin position="36"/>
        <end position="50"/>
    </location>
</feature>